<evidence type="ECO:0000313" key="6">
    <source>
        <dbReference type="Proteomes" id="UP000054248"/>
    </source>
</evidence>
<name>A0A0C3LCA1_9AGAM</name>
<dbReference type="InterPro" id="IPR036282">
    <property type="entry name" value="Glutathione-S-Trfase_C_sf"/>
</dbReference>
<dbReference type="PANTHER" id="PTHR44051">
    <property type="entry name" value="GLUTATHIONE S-TRANSFERASE-RELATED"/>
    <property type="match status" value="1"/>
</dbReference>
<dbReference type="OrthoDB" id="422574at2759"/>
<dbReference type="SUPFAM" id="SSF52833">
    <property type="entry name" value="Thioredoxin-like"/>
    <property type="match status" value="1"/>
</dbReference>
<dbReference type="SUPFAM" id="SSF47616">
    <property type="entry name" value="GST C-terminal domain-like"/>
    <property type="match status" value="1"/>
</dbReference>
<evidence type="ECO:0000256" key="2">
    <source>
        <dbReference type="RuleBase" id="RU003494"/>
    </source>
</evidence>
<dbReference type="Gene3D" id="1.20.1050.130">
    <property type="match status" value="1"/>
</dbReference>
<comment type="similarity">
    <text evidence="1 2">Belongs to the GST superfamily.</text>
</comment>
<dbReference type="AlphaFoldDB" id="A0A0C3LCA1"/>
<evidence type="ECO:0000256" key="1">
    <source>
        <dbReference type="ARBA" id="ARBA00007409"/>
    </source>
</evidence>
<accession>A0A0C3LCA1</accession>
<feature type="domain" description="GST N-terminal" evidence="3">
    <location>
        <begin position="10"/>
        <end position="94"/>
    </location>
</feature>
<dbReference type="Gene3D" id="1.20.1050.10">
    <property type="match status" value="1"/>
</dbReference>
<feature type="domain" description="GST C-terminal" evidence="4">
    <location>
        <begin position="75"/>
        <end position="223"/>
    </location>
</feature>
<reference evidence="5 6" key="1">
    <citation type="submission" date="2014-04" db="EMBL/GenBank/DDBJ databases">
        <authorList>
            <consortium name="DOE Joint Genome Institute"/>
            <person name="Kuo A."/>
            <person name="Girlanda M."/>
            <person name="Perotto S."/>
            <person name="Kohler A."/>
            <person name="Nagy L.G."/>
            <person name="Floudas D."/>
            <person name="Copeland A."/>
            <person name="Barry K.W."/>
            <person name="Cichocki N."/>
            <person name="Veneault-Fourrey C."/>
            <person name="LaButti K."/>
            <person name="Lindquist E.A."/>
            <person name="Lipzen A."/>
            <person name="Lundell T."/>
            <person name="Morin E."/>
            <person name="Murat C."/>
            <person name="Sun H."/>
            <person name="Tunlid A."/>
            <person name="Henrissat B."/>
            <person name="Grigoriev I.V."/>
            <person name="Hibbett D.S."/>
            <person name="Martin F."/>
            <person name="Nordberg H.P."/>
            <person name="Cantor M.N."/>
            <person name="Hua S.X."/>
        </authorList>
    </citation>
    <scope>NUCLEOTIDE SEQUENCE [LARGE SCALE GENOMIC DNA]</scope>
    <source>
        <strain evidence="5 6">MUT 4182</strain>
    </source>
</reference>
<dbReference type="InterPro" id="IPR004046">
    <property type="entry name" value="GST_C"/>
</dbReference>
<evidence type="ECO:0008006" key="7">
    <source>
        <dbReference type="Google" id="ProtNLM"/>
    </source>
</evidence>
<gene>
    <name evidence="5" type="ORF">M407DRAFT_219351</name>
</gene>
<dbReference type="PROSITE" id="PS50404">
    <property type="entry name" value="GST_NTER"/>
    <property type="match status" value="1"/>
</dbReference>
<dbReference type="InterPro" id="IPR010987">
    <property type="entry name" value="Glutathione-S-Trfase_C-like"/>
</dbReference>
<dbReference type="HOGENOM" id="CLU_011226_14_0_1"/>
<proteinExistence type="inferred from homology"/>
<evidence type="ECO:0000259" key="4">
    <source>
        <dbReference type="PROSITE" id="PS50405"/>
    </source>
</evidence>
<dbReference type="PROSITE" id="PS50405">
    <property type="entry name" value="GST_CTER"/>
    <property type="match status" value="1"/>
</dbReference>
<dbReference type="InterPro" id="IPR004045">
    <property type="entry name" value="Glutathione_S-Trfase_N"/>
</dbReference>
<organism evidence="5 6">
    <name type="scientific">Tulasnella calospora MUT 4182</name>
    <dbReference type="NCBI Taxonomy" id="1051891"/>
    <lineage>
        <taxon>Eukaryota</taxon>
        <taxon>Fungi</taxon>
        <taxon>Dikarya</taxon>
        <taxon>Basidiomycota</taxon>
        <taxon>Agaricomycotina</taxon>
        <taxon>Agaricomycetes</taxon>
        <taxon>Cantharellales</taxon>
        <taxon>Tulasnellaceae</taxon>
        <taxon>Tulasnella</taxon>
    </lineage>
</organism>
<protein>
    <recommendedName>
        <fullName evidence="7">GST N-terminal domain-containing protein</fullName>
    </recommendedName>
</protein>
<reference evidence="6" key="2">
    <citation type="submission" date="2015-01" db="EMBL/GenBank/DDBJ databases">
        <title>Evolutionary Origins and Diversification of the Mycorrhizal Mutualists.</title>
        <authorList>
            <consortium name="DOE Joint Genome Institute"/>
            <consortium name="Mycorrhizal Genomics Consortium"/>
            <person name="Kohler A."/>
            <person name="Kuo A."/>
            <person name="Nagy L.G."/>
            <person name="Floudas D."/>
            <person name="Copeland A."/>
            <person name="Barry K.W."/>
            <person name="Cichocki N."/>
            <person name="Veneault-Fourrey C."/>
            <person name="LaButti K."/>
            <person name="Lindquist E.A."/>
            <person name="Lipzen A."/>
            <person name="Lundell T."/>
            <person name="Morin E."/>
            <person name="Murat C."/>
            <person name="Riley R."/>
            <person name="Ohm R."/>
            <person name="Sun H."/>
            <person name="Tunlid A."/>
            <person name="Henrissat B."/>
            <person name="Grigoriev I.V."/>
            <person name="Hibbett D.S."/>
            <person name="Martin F."/>
        </authorList>
    </citation>
    <scope>NUCLEOTIDE SEQUENCE [LARGE SCALE GENOMIC DNA]</scope>
    <source>
        <strain evidence="6">MUT 4182</strain>
    </source>
</reference>
<evidence type="ECO:0000313" key="5">
    <source>
        <dbReference type="EMBL" id="KIO31548.1"/>
    </source>
</evidence>
<dbReference type="CDD" id="cd03048">
    <property type="entry name" value="GST_N_Ure2p_like"/>
    <property type="match status" value="1"/>
</dbReference>
<evidence type="ECO:0000259" key="3">
    <source>
        <dbReference type="PROSITE" id="PS50404"/>
    </source>
</evidence>
<dbReference type="STRING" id="1051891.A0A0C3LCA1"/>
<dbReference type="Pfam" id="PF00043">
    <property type="entry name" value="GST_C"/>
    <property type="match status" value="1"/>
</dbReference>
<dbReference type="PANTHER" id="PTHR44051:SF8">
    <property type="entry name" value="GLUTATHIONE S-TRANSFERASE GSTA"/>
    <property type="match status" value="1"/>
</dbReference>
<dbReference type="Pfam" id="PF02798">
    <property type="entry name" value="GST_N"/>
    <property type="match status" value="1"/>
</dbReference>
<dbReference type="EMBL" id="KN822962">
    <property type="protein sequence ID" value="KIO31548.1"/>
    <property type="molecule type" value="Genomic_DNA"/>
</dbReference>
<keyword evidence="6" id="KW-1185">Reference proteome</keyword>
<dbReference type="Proteomes" id="UP000054248">
    <property type="component" value="Unassembled WGS sequence"/>
</dbReference>
<dbReference type="InterPro" id="IPR036249">
    <property type="entry name" value="Thioredoxin-like_sf"/>
</dbReference>
<sequence>MYDVFVSKKKCGRSLAGTGSVSIFLEELKAVYPGFNYEVRIVSFRNNEQKEPWYLEVNPNGRLPAITDTNRGDFNVFETAAIIFYLAQHYDTEHKLSFDPVNDADTFSEALQWTFFIHGGIGPMQAQAHHFNGVPTSNEAGREYLAGPRKGRYSFADINGFPCVSEAHWLHRARSYAMAGIENFEEDFPNVKAWLNRVEARPSVQDGLGVPARDNADCADAPFAS</sequence>